<feature type="compositionally biased region" description="Polar residues" evidence="1">
    <location>
        <begin position="584"/>
        <end position="610"/>
    </location>
</feature>
<feature type="compositionally biased region" description="Low complexity" evidence="1">
    <location>
        <begin position="642"/>
        <end position="654"/>
    </location>
</feature>
<reference evidence="2" key="1">
    <citation type="journal article" date="2021" name="Proc. Natl. Acad. Sci. U.S.A.">
        <title>Three genomes in the algal genus Volvox reveal the fate of a haploid sex-determining region after a transition to homothallism.</title>
        <authorList>
            <person name="Yamamoto K."/>
            <person name="Hamaji T."/>
            <person name="Kawai-Toyooka H."/>
            <person name="Matsuzaki R."/>
            <person name="Takahashi F."/>
            <person name="Nishimura Y."/>
            <person name="Kawachi M."/>
            <person name="Noguchi H."/>
            <person name="Minakuchi Y."/>
            <person name="Umen J.G."/>
            <person name="Toyoda A."/>
            <person name="Nozaki H."/>
        </authorList>
    </citation>
    <scope>NUCLEOTIDE SEQUENCE</scope>
    <source>
        <strain evidence="2">NIES-3786</strain>
    </source>
</reference>
<dbReference type="AlphaFoldDB" id="A0A8J4C8Y5"/>
<evidence type="ECO:0000313" key="3">
    <source>
        <dbReference type="Proteomes" id="UP000747110"/>
    </source>
</evidence>
<feature type="compositionally biased region" description="Acidic residues" evidence="1">
    <location>
        <begin position="359"/>
        <end position="373"/>
    </location>
</feature>
<feature type="compositionally biased region" description="Acidic residues" evidence="1">
    <location>
        <begin position="299"/>
        <end position="312"/>
    </location>
</feature>
<feature type="compositionally biased region" description="Acidic residues" evidence="1">
    <location>
        <begin position="429"/>
        <end position="442"/>
    </location>
</feature>
<evidence type="ECO:0000256" key="1">
    <source>
        <dbReference type="SAM" id="MobiDB-lite"/>
    </source>
</evidence>
<feature type="compositionally biased region" description="Basic residues" evidence="1">
    <location>
        <begin position="618"/>
        <end position="628"/>
    </location>
</feature>
<evidence type="ECO:0000313" key="2">
    <source>
        <dbReference type="EMBL" id="GIL77113.1"/>
    </source>
</evidence>
<feature type="compositionally biased region" description="Basic residues" evidence="1">
    <location>
        <begin position="529"/>
        <end position="539"/>
    </location>
</feature>
<dbReference type="OrthoDB" id="543667at2759"/>
<proteinExistence type="predicted"/>
<dbReference type="Proteomes" id="UP000747110">
    <property type="component" value="Unassembled WGS sequence"/>
</dbReference>
<feature type="compositionally biased region" description="Polar residues" evidence="1">
    <location>
        <begin position="511"/>
        <end position="524"/>
    </location>
</feature>
<feature type="compositionally biased region" description="Polar residues" evidence="1">
    <location>
        <begin position="476"/>
        <end position="489"/>
    </location>
</feature>
<feature type="region of interest" description="Disordered" evidence="1">
    <location>
        <begin position="796"/>
        <end position="848"/>
    </location>
</feature>
<keyword evidence="3" id="KW-1185">Reference proteome</keyword>
<feature type="compositionally biased region" description="Gly residues" evidence="1">
    <location>
        <begin position="541"/>
        <end position="581"/>
    </location>
</feature>
<name>A0A8J4C8Y5_9CHLO</name>
<feature type="region of interest" description="Disordered" evidence="1">
    <location>
        <begin position="299"/>
        <end position="678"/>
    </location>
</feature>
<sequence>STGSKAALAMRFGSVAAGLKDLSSSLNNVSTDTQLWSSMVEATAAVANAVVQNVAHRCFEEGALLARLWNLHTALMDSGLAAARKAQEQLSVTAAEQAAKIRRLDPLIDWELEGRTAREELTTALETSRAEALLAGRERDALLRENDKIIAHYRKELKTYRREQRRNAYRLARKLRNTQQQLELMTRDRDVLYNAVSYTKSQTAQLVDLIAGLHGHLRSVMQGATAGGNGKVSFEILGEEAFPELQQIEQGLKNILHSLQKVRDVTQDAEDSHFVMEEQVTAVAAADTTGDELVDEVLAEGDPEPSPEELEAEAAAAAALERQNQHQNASDSDFDSDEPDPNSALSMMAEAALRGTGESSEEGEDDEEFEGDDGAVRRGGQGGSDTEDEAFPGQRQGQEDDLGGDRASGAVGGELYPEISPTAVADEGGILEDEADEGEALDQELPSRDSRSLQTRSSSSPIPPTLSGAEEDLPTGTRTPISRGASRSVSPDVVPSAPRAAGSGGVPVPANANSTGKQDGSANRQDGKAKKKNKGKNKGRGNAGGGGDNSAAGDIGGPGFGPGGAGTGGEGKAPGGDGYGAPSGTASSGTRTTPGASFTQVGQMSHNAQEPQAAHGAHGGHGHGHGHNGHGSGSAVDGHGGTMSTLSSFSRSPSPTTPLPRGRAFNVASNSSQTGPELLRGVADPDIAEAAKQMKALREALSEIGIVGNPNDDADGTDGLLTALRQYMSSLSSEAGTLSKQLEKLKLVAESAESARTDLAQTAEARGREVAAVRRELLDAKKRYSQLCDALEALGIDPRSPRLPNQADGDNAVGPTDGVRTPGSRGSVKGGRDNNGESKGGKGAKVSRLAAVKEKARERAMAATVPQAPVLGRTSTTAVRSGGNSGYAAPSNRVTLPAAMLAAAQQRAVEAAAAGE</sequence>
<feature type="non-terminal residue" evidence="2">
    <location>
        <position position="1"/>
    </location>
</feature>
<gene>
    <name evidence="2" type="ORF">Vretifemale_6669</name>
</gene>
<accession>A0A8J4C8Y5</accession>
<protein>
    <submittedName>
        <fullName evidence="2">Uncharacterized protein</fullName>
    </submittedName>
</protein>
<feature type="compositionally biased region" description="Basic and acidic residues" evidence="1">
    <location>
        <begin position="830"/>
        <end position="840"/>
    </location>
</feature>
<comment type="caution">
    <text evidence="2">The sequence shown here is derived from an EMBL/GenBank/DDBJ whole genome shotgun (WGS) entry which is preliminary data.</text>
</comment>
<feature type="non-terminal residue" evidence="2">
    <location>
        <position position="916"/>
    </location>
</feature>
<dbReference type="EMBL" id="BNCP01000010">
    <property type="protein sequence ID" value="GIL77113.1"/>
    <property type="molecule type" value="Genomic_DNA"/>
</dbReference>
<organism evidence="2 3">
    <name type="scientific">Volvox reticuliferus</name>
    <dbReference type="NCBI Taxonomy" id="1737510"/>
    <lineage>
        <taxon>Eukaryota</taxon>
        <taxon>Viridiplantae</taxon>
        <taxon>Chlorophyta</taxon>
        <taxon>core chlorophytes</taxon>
        <taxon>Chlorophyceae</taxon>
        <taxon>CS clade</taxon>
        <taxon>Chlamydomonadales</taxon>
        <taxon>Volvocaceae</taxon>
        <taxon>Volvox</taxon>
    </lineage>
</organism>